<evidence type="ECO:0000259" key="1">
    <source>
        <dbReference type="PROSITE" id="PS51746"/>
    </source>
</evidence>
<feature type="domain" description="PPM-type phosphatase" evidence="1">
    <location>
        <begin position="5"/>
        <end position="254"/>
    </location>
</feature>
<dbReference type="Pfam" id="PF13672">
    <property type="entry name" value="PP2C_2"/>
    <property type="match status" value="1"/>
</dbReference>
<organism evidence="2 3">
    <name type="scientific">Oribacterium sinus</name>
    <dbReference type="NCBI Taxonomy" id="237576"/>
    <lineage>
        <taxon>Bacteria</taxon>
        <taxon>Bacillati</taxon>
        <taxon>Bacillota</taxon>
        <taxon>Clostridia</taxon>
        <taxon>Lachnospirales</taxon>
        <taxon>Lachnospiraceae</taxon>
        <taxon>Oribacterium</taxon>
    </lineage>
</organism>
<dbReference type="SMART" id="SM00331">
    <property type="entry name" value="PP2C_SIG"/>
    <property type="match status" value="1"/>
</dbReference>
<comment type="caution">
    <text evidence="2">The sequence shown here is derived from an EMBL/GenBank/DDBJ whole genome shotgun (WGS) entry which is preliminary data.</text>
</comment>
<dbReference type="SMART" id="SM00332">
    <property type="entry name" value="PP2Cc"/>
    <property type="match status" value="1"/>
</dbReference>
<evidence type="ECO:0000313" key="3">
    <source>
        <dbReference type="Proteomes" id="UP000522163"/>
    </source>
</evidence>
<dbReference type="RefSeq" id="WP_183684343.1">
    <property type="nucleotide sequence ID" value="NZ_CAUVGH010000005.1"/>
</dbReference>
<dbReference type="Proteomes" id="UP000522163">
    <property type="component" value="Unassembled WGS sequence"/>
</dbReference>
<proteinExistence type="predicted"/>
<dbReference type="PROSITE" id="PS51746">
    <property type="entry name" value="PPM_2"/>
    <property type="match status" value="1"/>
</dbReference>
<dbReference type="SUPFAM" id="SSF81606">
    <property type="entry name" value="PP2C-like"/>
    <property type="match status" value="1"/>
</dbReference>
<dbReference type="InterPro" id="IPR036457">
    <property type="entry name" value="PPM-type-like_dom_sf"/>
</dbReference>
<name>A0A7W9W398_9FIRM</name>
<dbReference type="CDD" id="cd00143">
    <property type="entry name" value="PP2Cc"/>
    <property type="match status" value="1"/>
</dbReference>
<evidence type="ECO:0000313" key="2">
    <source>
        <dbReference type="EMBL" id="MBB6041764.1"/>
    </source>
</evidence>
<accession>A0A7W9W398</accession>
<reference evidence="2 3" key="1">
    <citation type="submission" date="2020-08" db="EMBL/GenBank/DDBJ databases">
        <title>Genomic Encyclopedia of Type Strains, Phase IV (KMG-IV): sequencing the most valuable type-strain genomes for metagenomic binning, comparative biology and taxonomic classification.</title>
        <authorList>
            <person name="Goeker M."/>
        </authorList>
    </citation>
    <scope>NUCLEOTIDE SEQUENCE [LARGE SCALE GENOMIC DNA]</scope>
    <source>
        <strain evidence="2 3">DSM 17245</strain>
    </source>
</reference>
<gene>
    <name evidence="2" type="ORF">HNQ46_001754</name>
</gene>
<dbReference type="EMBL" id="JACHHH010000009">
    <property type="protein sequence ID" value="MBB6041764.1"/>
    <property type="molecule type" value="Genomic_DNA"/>
</dbReference>
<protein>
    <submittedName>
        <fullName evidence="2">Serine/threonine protein phosphatase PrpC</fullName>
    </submittedName>
</protein>
<dbReference type="InterPro" id="IPR001932">
    <property type="entry name" value="PPM-type_phosphatase-like_dom"/>
</dbReference>
<dbReference type="Gene3D" id="3.60.40.10">
    <property type="entry name" value="PPM-type phosphatase domain"/>
    <property type="match status" value="1"/>
</dbReference>
<dbReference type="InterPro" id="IPR015655">
    <property type="entry name" value="PP2C"/>
</dbReference>
<dbReference type="AlphaFoldDB" id="A0A7W9W398"/>
<dbReference type="PANTHER" id="PTHR47992">
    <property type="entry name" value="PROTEIN PHOSPHATASE"/>
    <property type="match status" value="1"/>
</dbReference>
<dbReference type="GeneID" id="85015286"/>
<dbReference type="GO" id="GO:0004722">
    <property type="term" value="F:protein serine/threonine phosphatase activity"/>
    <property type="evidence" value="ECO:0007669"/>
    <property type="project" value="InterPro"/>
</dbReference>
<sequence>MDFVTMAVSSVGNVKEVNQDYYFFEQGRTERGNIVFAILCDGMGGLQQGEFASKTVVEAFKAWGKEHLADYALGEFVDAGIRREWTELVNRCNQYLHAYGRERGISLGTTLTVLLMTEERYYIMNIGDSRAYALEAGIRQLTRDHTVVQREVDLGKLSAYDAEKDSRRNILLQCIGASDQIYPDFFFGAPEPKATYLLCSDGFRHEVSGEELYQVLQRNRRESLEDLEGALKILLRWNLERQERDNLTAIAISTI</sequence>